<dbReference type="RefSeq" id="WP_064231772.1">
    <property type="nucleotide sequence ID" value="NZ_LVZK01000002.1"/>
</dbReference>
<evidence type="ECO:0000313" key="12">
    <source>
        <dbReference type="EMBL" id="OAP85564.1"/>
    </source>
</evidence>
<dbReference type="NCBIfam" id="NF001299">
    <property type="entry name" value="PRK00241.1"/>
    <property type="match status" value="1"/>
</dbReference>
<feature type="region of interest" description="Disordered" evidence="10">
    <location>
        <begin position="1"/>
        <end position="34"/>
    </location>
</feature>
<dbReference type="Pfam" id="PF00293">
    <property type="entry name" value="NUDIX"/>
    <property type="match status" value="1"/>
</dbReference>
<dbReference type="Gene3D" id="3.90.79.20">
    <property type="match status" value="1"/>
</dbReference>
<dbReference type="GO" id="GO:0046872">
    <property type="term" value="F:metal ion binding"/>
    <property type="evidence" value="ECO:0007669"/>
    <property type="project" value="UniProtKB-KW"/>
</dbReference>
<dbReference type="InterPro" id="IPR000086">
    <property type="entry name" value="NUDIX_hydrolase_dom"/>
</dbReference>
<dbReference type="InterPro" id="IPR015797">
    <property type="entry name" value="NUDIX_hydrolase-like_dom_sf"/>
</dbReference>
<evidence type="ECO:0000256" key="3">
    <source>
        <dbReference type="ARBA" id="ARBA00009595"/>
    </source>
</evidence>
<dbReference type="InterPro" id="IPR049734">
    <property type="entry name" value="NudC-like_C"/>
</dbReference>
<comment type="similarity">
    <text evidence="3">Belongs to the Nudix hydrolase family. NudC subfamily.</text>
</comment>
<evidence type="ECO:0000256" key="4">
    <source>
        <dbReference type="ARBA" id="ARBA00012381"/>
    </source>
</evidence>
<dbReference type="EC" id="3.6.1.22" evidence="4"/>
<evidence type="ECO:0000256" key="5">
    <source>
        <dbReference type="ARBA" id="ARBA00022723"/>
    </source>
</evidence>
<gene>
    <name evidence="12" type="ORF">A4H34_08155</name>
</gene>
<feature type="region of interest" description="Disordered" evidence="10">
    <location>
        <begin position="150"/>
        <end position="229"/>
    </location>
</feature>
<keyword evidence="13" id="KW-1185">Reference proteome</keyword>
<dbReference type="Gene3D" id="3.90.79.10">
    <property type="entry name" value="Nucleoside Triphosphate Pyrophosphohydrolase"/>
    <property type="match status" value="1"/>
</dbReference>
<evidence type="ECO:0000256" key="1">
    <source>
        <dbReference type="ARBA" id="ARBA00001946"/>
    </source>
</evidence>
<dbReference type="PROSITE" id="PS51462">
    <property type="entry name" value="NUDIX"/>
    <property type="match status" value="1"/>
</dbReference>
<dbReference type="PROSITE" id="PS00893">
    <property type="entry name" value="NUDIX_BOX"/>
    <property type="match status" value="1"/>
</dbReference>
<evidence type="ECO:0000313" key="13">
    <source>
        <dbReference type="Proteomes" id="UP000078368"/>
    </source>
</evidence>
<dbReference type="OrthoDB" id="9791656at2"/>
<dbReference type="GO" id="GO:0035529">
    <property type="term" value="F:NADH pyrophosphatase activity"/>
    <property type="evidence" value="ECO:0007669"/>
    <property type="project" value="TreeGrafter"/>
</dbReference>
<evidence type="ECO:0000256" key="8">
    <source>
        <dbReference type="ARBA" id="ARBA00023027"/>
    </source>
</evidence>
<comment type="caution">
    <text evidence="12">The sequence shown here is derived from an EMBL/GenBank/DDBJ whole genome shotgun (WGS) entry which is preliminary data.</text>
</comment>
<feature type="domain" description="Nudix hydrolase" evidence="11">
    <location>
        <begin position="305"/>
        <end position="431"/>
    </location>
</feature>
<dbReference type="EMBL" id="LVZK01000002">
    <property type="protein sequence ID" value="OAP85564.1"/>
    <property type="molecule type" value="Genomic_DNA"/>
</dbReference>
<dbReference type="Proteomes" id="UP000078368">
    <property type="component" value="Unassembled WGS sequence"/>
</dbReference>
<organism evidence="12 13">
    <name type="scientific">Peptidiphaga gingivicola</name>
    <dbReference type="NCBI Taxonomy" id="2741497"/>
    <lineage>
        <taxon>Bacteria</taxon>
        <taxon>Bacillati</taxon>
        <taxon>Actinomycetota</taxon>
        <taxon>Actinomycetes</taxon>
        <taxon>Actinomycetales</taxon>
        <taxon>Actinomycetaceae</taxon>
        <taxon>Peptidiphaga</taxon>
    </lineage>
</organism>
<dbReference type="GO" id="GO:0019677">
    <property type="term" value="P:NAD+ catabolic process"/>
    <property type="evidence" value="ECO:0007669"/>
    <property type="project" value="TreeGrafter"/>
</dbReference>
<keyword evidence="8" id="KW-0520">NAD</keyword>
<dbReference type="GO" id="GO:0006742">
    <property type="term" value="P:NADP+ catabolic process"/>
    <property type="evidence" value="ECO:0007669"/>
    <property type="project" value="TreeGrafter"/>
</dbReference>
<dbReference type="GO" id="GO:0005829">
    <property type="term" value="C:cytosol"/>
    <property type="evidence" value="ECO:0007669"/>
    <property type="project" value="TreeGrafter"/>
</dbReference>
<dbReference type="PANTHER" id="PTHR42904">
    <property type="entry name" value="NUDIX HYDROLASE, NUDC SUBFAMILY"/>
    <property type="match status" value="1"/>
</dbReference>
<sequence length="447" mass="46932">MAGTKRAGAEHELAGAKHGLADAERVGAKRGSAGVRQAGEECVGSWTGAVRVGVERDEATRRDSNALAAAAENPRARFLFVSGARVAVEPGAERVLAVSAESIDPEARRRAVYLGLADGTPYFACDVGDADDSARDPRVVSRAIPASSRLAAVAEGNERARSEAAGSERPGSGNAGSERAGSEKVGFEGTGSGNVSSGHAGSEKVGFEGSEGSGSKRASSERVGSQGTNFESAGCQRAWSVSADFASVPLTSHLWPSVEAELAVEAVAISNWIGGTRFCHRCGEPLSLRSGGWEMVCGRGHTVFPRVDPAVIMAVRDAEDRLLLARNGRWAPGRLSVLAGFVEAGEPLESAVAREVLEETGVVVNDVAYVTSQPWPFPRSLMLAFEGRTRARQEDVKVDGEELVFARFFSREEFSGALASGEIGLPTPTSVSARLIERWLGRPLADA</sequence>
<keyword evidence="5" id="KW-0479">Metal-binding</keyword>
<comment type="catalytic activity">
    <reaction evidence="9">
        <text>a 5'-end NAD(+)-phospho-ribonucleoside in mRNA + H2O = a 5'-end phospho-adenosine-phospho-ribonucleoside in mRNA + beta-nicotinamide D-ribonucleotide + 2 H(+)</text>
        <dbReference type="Rhea" id="RHEA:60876"/>
        <dbReference type="Rhea" id="RHEA-COMP:15698"/>
        <dbReference type="Rhea" id="RHEA-COMP:15719"/>
        <dbReference type="ChEBI" id="CHEBI:14649"/>
        <dbReference type="ChEBI" id="CHEBI:15377"/>
        <dbReference type="ChEBI" id="CHEBI:15378"/>
        <dbReference type="ChEBI" id="CHEBI:144029"/>
        <dbReference type="ChEBI" id="CHEBI:144051"/>
    </reaction>
    <physiologicalReaction direction="left-to-right" evidence="9">
        <dbReference type="Rhea" id="RHEA:60877"/>
    </physiologicalReaction>
</comment>
<evidence type="ECO:0000256" key="10">
    <source>
        <dbReference type="SAM" id="MobiDB-lite"/>
    </source>
</evidence>
<evidence type="ECO:0000256" key="6">
    <source>
        <dbReference type="ARBA" id="ARBA00022801"/>
    </source>
</evidence>
<dbReference type="InterPro" id="IPR015375">
    <property type="entry name" value="NADH_PPase-like_N"/>
</dbReference>
<dbReference type="AlphaFoldDB" id="A0A179B3F5"/>
<dbReference type="PANTHER" id="PTHR42904:SF6">
    <property type="entry name" value="NAD-CAPPED RNA HYDROLASE NUDT12"/>
    <property type="match status" value="1"/>
</dbReference>
<dbReference type="InterPro" id="IPR050241">
    <property type="entry name" value="NAD-cap_RNA_hydrolase_NudC"/>
</dbReference>
<evidence type="ECO:0000256" key="7">
    <source>
        <dbReference type="ARBA" id="ARBA00022842"/>
    </source>
</evidence>
<protein>
    <recommendedName>
        <fullName evidence="4">NAD(+) diphosphatase</fullName>
        <ecNumber evidence="4">3.6.1.22</ecNumber>
    </recommendedName>
</protein>
<dbReference type="Pfam" id="PF09296">
    <property type="entry name" value="NUDIX-like"/>
    <property type="match status" value="1"/>
</dbReference>
<evidence type="ECO:0000259" key="11">
    <source>
        <dbReference type="PROSITE" id="PS51462"/>
    </source>
</evidence>
<keyword evidence="7" id="KW-0460">Magnesium</keyword>
<evidence type="ECO:0000256" key="2">
    <source>
        <dbReference type="ARBA" id="ARBA00001947"/>
    </source>
</evidence>
<dbReference type="CDD" id="cd03429">
    <property type="entry name" value="NUDIX_NADH_pyrophosphatase_Nudt13"/>
    <property type="match status" value="1"/>
</dbReference>
<dbReference type="InterPro" id="IPR020084">
    <property type="entry name" value="NUDIX_hydrolase_CS"/>
</dbReference>
<comment type="cofactor">
    <cofactor evidence="2">
        <name>Zn(2+)</name>
        <dbReference type="ChEBI" id="CHEBI:29105"/>
    </cofactor>
</comment>
<name>A0A179B3F5_9ACTO</name>
<keyword evidence="6" id="KW-0378">Hydrolase</keyword>
<proteinExistence type="inferred from homology"/>
<dbReference type="SUPFAM" id="SSF55811">
    <property type="entry name" value="Nudix"/>
    <property type="match status" value="1"/>
</dbReference>
<comment type="cofactor">
    <cofactor evidence="1">
        <name>Mg(2+)</name>
        <dbReference type="ChEBI" id="CHEBI:18420"/>
    </cofactor>
</comment>
<dbReference type="STRING" id="1823756.A4H34_08155"/>
<reference evidence="12 13" key="1">
    <citation type="submission" date="2016-04" db="EMBL/GenBank/DDBJ databases">
        <title>Peptidophaga gingivicola gen. nov., sp. nov., isolated from human subgingival plaque.</title>
        <authorList>
            <person name="Beall C.J."/>
            <person name="Mokrzan E.M."/>
            <person name="Griffen A.L."/>
            <person name="Leys E.J."/>
        </authorList>
    </citation>
    <scope>NUCLEOTIDE SEQUENCE [LARGE SCALE GENOMIC DNA]</scope>
    <source>
        <strain evidence="12 13">BA112</strain>
    </source>
</reference>
<feature type="compositionally biased region" description="Basic and acidic residues" evidence="10">
    <location>
        <begin position="7"/>
        <end position="27"/>
    </location>
</feature>
<evidence type="ECO:0000256" key="9">
    <source>
        <dbReference type="ARBA" id="ARBA00023679"/>
    </source>
</evidence>
<accession>A0A179B3F5</accession>